<keyword evidence="5" id="KW-1185">Reference proteome</keyword>
<dbReference type="EMBL" id="FNXF01000001">
    <property type="protein sequence ID" value="SEH60407.1"/>
    <property type="molecule type" value="Genomic_DNA"/>
</dbReference>
<keyword evidence="1" id="KW-0560">Oxidoreductase</keyword>
<dbReference type="InterPro" id="IPR006140">
    <property type="entry name" value="D-isomer_DH_NAD-bd"/>
</dbReference>
<evidence type="ECO:0000313" key="5">
    <source>
        <dbReference type="Proteomes" id="UP000199371"/>
    </source>
</evidence>
<protein>
    <submittedName>
        <fullName evidence="4">Glyoxylate/hydroxypyruvate reductase A</fullName>
    </submittedName>
</protein>
<dbReference type="Pfam" id="PF02826">
    <property type="entry name" value="2-Hacid_dh_C"/>
    <property type="match status" value="1"/>
</dbReference>
<accession>A0A1H6JHY2</accession>
<feature type="domain" description="D-isomer specific 2-hydroxyacid dehydrogenase NAD-binding" evidence="3">
    <location>
        <begin position="113"/>
        <end position="271"/>
    </location>
</feature>
<dbReference type="PANTHER" id="PTHR43333">
    <property type="entry name" value="2-HACID_DH_C DOMAIN-CONTAINING PROTEIN"/>
    <property type="match status" value="1"/>
</dbReference>
<dbReference type="PROSITE" id="PS00671">
    <property type="entry name" value="D_2_HYDROXYACID_DH_3"/>
    <property type="match status" value="1"/>
</dbReference>
<evidence type="ECO:0000256" key="2">
    <source>
        <dbReference type="ARBA" id="ARBA00023027"/>
    </source>
</evidence>
<keyword evidence="4" id="KW-0670">Pyruvate</keyword>
<name>A0A1H6JHY2_9GAMM</name>
<dbReference type="RefSeq" id="WP_092789752.1">
    <property type="nucleotide sequence ID" value="NZ_FNXF01000001.1"/>
</dbReference>
<organism evidence="4 5">
    <name type="scientific">Rheinheimera pacifica</name>
    <dbReference type="NCBI Taxonomy" id="173990"/>
    <lineage>
        <taxon>Bacteria</taxon>
        <taxon>Pseudomonadati</taxon>
        <taxon>Pseudomonadota</taxon>
        <taxon>Gammaproteobacteria</taxon>
        <taxon>Chromatiales</taxon>
        <taxon>Chromatiaceae</taxon>
        <taxon>Rheinheimera</taxon>
    </lineage>
</organism>
<sequence length="306" mass="33083">MSLALIIPDRKLDDLQQRLAQALPDTEIEVWPQIRNPAAVEFAVVWKQPHGSLASLPALQAVQCFGAGVDAILADPTLPALPIARIVDPTLTDTMVRYLDGVVSYYRLRLDVFSAQQQQKQWKPKSPRKIAHIAVLGLGELGAAAATHFASLGYSVTGWARTPKQLEHVSCFHAAEGLTKAVADADIVICLLPLTPATQQMLSEGFFSSLKPGAIFINVARGDIVDETALQAALDNGQLQAACLDVFCQEPLPAEHPLWSHPAVLITPHVSAVTDVGAVVEQIAENYRRNQRGEALLNPVDIGRGY</sequence>
<evidence type="ECO:0000259" key="3">
    <source>
        <dbReference type="Pfam" id="PF02826"/>
    </source>
</evidence>
<keyword evidence="2" id="KW-0520">NAD</keyword>
<dbReference type="Gene3D" id="3.40.50.720">
    <property type="entry name" value="NAD(P)-binding Rossmann-like Domain"/>
    <property type="match status" value="2"/>
</dbReference>
<dbReference type="PANTHER" id="PTHR43333:SF1">
    <property type="entry name" value="D-ISOMER SPECIFIC 2-HYDROXYACID DEHYDROGENASE NAD-BINDING DOMAIN-CONTAINING PROTEIN"/>
    <property type="match status" value="1"/>
</dbReference>
<evidence type="ECO:0000256" key="1">
    <source>
        <dbReference type="ARBA" id="ARBA00023002"/>
    </source>
</evidence>
<dbReference type="GO" id="GO:0051287">
    <property type="term" value="F:NAD binding"/>
    <property type="evidence" value="ECO:0007669"/>
    <property type="project" value="InterPro"/>
</dbReference>
<dbReference type="AlphaFoldDB" id="A0A1H6JHY2"/>
<proteinExistence type="predicted"/>
<gene>
    <name evidence="4" type="ORF">SAMN05660691_00461</name>
</gene>
<dbReference type="GO" id="GO:0016616">
    <property type="term" value="F:oxidoreductase activity, acting on the CH-OH group of donors, NAD or NADP as acceptor"/>
    <property type="evidence" value="ECO:0007669"/>
    <property type="project" value="UniProtKB-ARBA"/>
</dbReference>
<dbReference type="InterPro" id="IPR029753">
    <property type="entry name" value="D-isomer_DH_CS"/>
</dbReference>
<dbReference type="STRING" id="173990.SAMN05660691_00461"/>
<dbReference type="SUPFAM" id="SSF51735">
    <property type="entry name" value="NAD(P)-binding Rossmann-fold domains"/>
    <property type="match status" value="1"/>
</dbReference>
<reference evidence="5" key="1">
    <citation type="submission" date="2016-10" db="EMBL/GenBank/DDBJ databases">
        <authorList>
            <person name="Varghese N."/>
            <person name="Submissions S."/>
        </authorList>
    </citation>
    <scope>NUCLEOTIDE SEQUENCE [LARGE SCALE GENOMIC DNA]</scope>
    <source>
        <strain evidence="5">DSM 17616</strain>
    </source>
</reference>
<dbReference type="CDD" id="cd12164">
    <property type="entry name" value="GDH_like_2"/>
    <property type="match status" value="1"/>
</dbReference>
<dbReference type="InterPro" id="IPR036291">
    <property type="entry name" value="NAD(P)-bd_dom_sf"/>
</dbReference>
<evidence type="ECO:0000313" key="4">
    <source>
        <dbReference type="EMBL" id="SEH60407.1"/>
    </source>
</evidence>
<dbReference type="OrthoDB" id="9787219at2"/>
<dbReference type="Proteomes" id="UP000199371">
    <property type="component" value="Unassembled WGS sequence"/>
</dbReference>